<evidence type="ECO:0000313" key="6">
    <source>
        <dbReference type="EMBL" id="UXX83167.1"/>
    </source>
</evidence>
<dbReference type="PROSITE" id="PS50931">
    <property type="entry name" value="HTH_LYSR"/>
    <property type="match status" value="1"/>
</dbReference>
<sequence length="301" mass="33237">MTFDQIRSFYLVAVLGTYAKAAEHLNATQPTISARIVALEGRLGVKLFDRSGHRVALTPEGRSFLRSAEKLLDIQADVFRRFDKPGIRGIVRIGASDTMAVTWIPSFIAELRAANPNAEFELHIGPSYRLHEELLARKIDIAFIVGPIASPELISHPLCRCPLVFTAAPSLGLHLRRIVSADIEKMDIFTFERMTRPHQELVRVLRTKNLSPRIHPVNSLQTVVLMVKKGLGVGVVPFGAVEEDVADGNLAVLNTDFSLSDTPFIICYPSGPDSHAVETLAQHVKEFLKARGSSDSIRIID</sequence>
<dbReference type="Pfam" id="PF03466">
    <property type="entry name" value="LysR_substrate"/>
    <property type="match status" value="1"/>
</dbReference>
<dbReference type="InterPro" id="IPR036388">
    <property type="entry name" value="WH-like_DNA-bd_sf"/>
</dbReference>
<accession>A0ABY6DAM9</accession>
<dbReference type="Gene3D" id="1.10.10.10">
    <property type="entry name" value="Winged helix-like DNA-binding domain superfamily/Winged helix DNA-binding domain"/>
    <property type="match status" value="1"/>
</dbReference>
<dbReference type="EMBL" id="CP106738">
    <property type="protein sequence ID" value="UXX83167.1"/>
    <property type="molecule type" value="Genomic_DNA"/>
</dbReference>
<organism evidence="6 7">
    <name type="scientific">Roseovarius pelagicus</name>
    <dbReference type="NCBI Taxonomy" id="2980108"/>
    <lineage>
        <taxon>Bacteria</taxon>
        <taxon>Pseudomonadati</taxon>
        <taxon>Pseudomonadota</taxon>
        <taxon>Alphaproteobacteria</taxon>
        <taxon>Rhodobacterales</taxon>
        <taxon>Roseobacteraceae</taxon>
        <taxon>Roseovarius</taxon>
    </lineage>
</organism>
<keyword evidence="3" id="KW-0238">DNA-binding</keyword>
<evidence type="ECO:0000259" key="5">
    <source>
        <dbReference type="PROSITE" id="PS50931"/>
    </source>
</evidence>
<keyword evidence="2" id="KW-0805">Transcription regulation</keyword>
<dbReference type="SUPFAM" id="SSF53850">
    <property type="entry name" value="Periplasmic binding protein-like II"/>
    <property type="match status" value="1"/>
</dbReference>
<protein>
    <submittedName>
        <fullName evidence="6">LysR family transcriptional regulator</fullName>
    </submittedName>
</protein>
<dbReference type="Pfam" id="PF00126">
    <property type="entry name" value="HTH_1"/>
    <property type="match status" value="1"/>
</dbReference>
<dbReference type="PANTHER" id="PTHR30126:SF77">
    <property type="entry name" value="TRANSCRIPTIONAL REGULATORY PROTEIN"/>
    <property type="match status" value="1"/>
</dbReference>
<dbReference type="RefSeq" id="WP_263047859.1">
    <property type="nucleotide sequence ID" value="NZ_CP106738.1"/>
</dbReference>
<evidence type="ECO:0000256" key="2">
    <source>
        <dbReference type="ARBA" id="ARBA00023015"/>
    </source>
</evidence>
<gene>
    <name evidence="6" type="ORF">N7U68_19175</name>
</gene>
<reference evidence="6" key="1">
    <citation type="submission" date="2022-10" db="EMBL/GenBank/DDBJ databases">
        <title>Roseovarius pelagicus sp. nov., isolated from Arctic seawater.</title>
        <authorList>
            <person name="Hong Y.W."/>
            <person name="Hwang C.Y."/>
        </authorList>
    </citation>
    <scope>NUCLEOTIDE SEQUENCE</scope>
    <source>
        <strain evidence="6">HL-MP18</strain>
    </source>
</reference>
<dbReference type="Gene3D" id="3.40.190.290">
    <property type="match status" value="1"/>
</dbReference>
<comment type="similarity">
    <text evidence="1">Belongs to the LysR transcriptional regulatory family.</text>
</comment>
<dbReference type="InterPro" id="IPR036390">
    <property type="entry name" value="WH_DNA-bd_sf"/>
</dbReference>
<dbReference type="PANTHER" id="PTHR30126">
    <property type="entry name" value="HTH-TYPE TRANSCRIPTIONAL REGULATOR"/>
    <property type="match status" value="1"/>
</dbReference>
<evidence type="ECO:0000256" key="3">
    <source>
        <dbReference type="ARBA" id="ARBA00023125"/>
    </source>
</evidence>
<dbReference type="SUPFAM" id="SSF46785">
    <property type="entry name" value="Winged helix' DNA-binding domain"/>
    <property type="match status" value="1"/>
</dbReference>
<evidence type="ECO:0000256" key="1">
    <source>
        <dbReference type="ARBA" id="ARBA00009437"/>
    </source>
</evidence>
<dbReference type="Proteomes" id="UP001064087">
    <property type="component" value="Chromosome"/>
</dbReference>
<keyword evidence="7" id="KW-1185">Reference proteome</keyword>
<dbReference type="InterPro" id="IPR000847">
    <property type="entry name" value="LysR_HTH_N"/>
</dbReference>
<dbReference type="InterPro" id="IPR005119">
    <property type="entry name" value="LysR_subst-bd"/>
</dbReference>
<dbReference type="CDD" id="cd05466">
    <property type="entry name" value="PBP2_LTTR_substrate"/>
    <property type="match status" value="1"/>
</dbReference>
<feature type="domain" description="HTH lysR-type" evidence="5">
    <location>
        <begin position="1"/>
        <end position="58"/>
    </location>
</feature>
<name>A0ABY6DAM9_9RHOB</name>
<proteinExistence type="inferred from homology"/>
<keyword evidence="4" id="KW-0804">Transcription</keyword>
<evidence type="ECO:0000256" key="4">
    <source>
        <dbReference type="ARBA" id="ARBA00023163"/>
    </source>
</evidence>
<dbReference type="PRINTS" id="PR00039">
    <property type="entry name" value="HTHLYSR"/>
</dbReference>
<evidence type="ECO:0000313" key="7">
    <source>
        <dbReference type="Proteomes" id="UP001064087"/>
    </source>
</evidence>